<evidence type="ECO:0000313" key="11">
    <source>
        <dbReference type="EMBL" id="KAA0034667.1"/>
    </source>
</evidence>
<evidence type="ECO:0000313" key="12">
    <source>
        <dbReference type="EMBL" id="TYK09218.1"/>
    </source>
</evidence>
<evidence type="ECO:0000256" key="8">
    <source>
        <dbReference type="PIRSR" id="PIRSR602401-1"/>
    </source>
</evidence>
<dbReference type="FunFam" id="1.10.630.10:FF:000012">
    <property type="entry name" value="Cytochrome P450 family protein"/>
    <property type="match status" value="1"/>
</dbReference>
<evidence type="ECO:0000256" key="1">
    <source>
        <dbReference type="ARBA" id="ARBA00001971"/>
    </source>
</evidence>
<proteinExistence type="inferred from homology"/>
<comment type="caution">
    <text evidence="12">The sequence shown here is derived from an EMBL/GenBank/DDBJ whole genome shotgun (WGS) entry which is preliminary data.</text>
</comment>
<dbReference type="Proteomes" id="UP000321947">
    <property type="component" value="Unassembled WGS sequence"/>
</dbReference>
<dbReference type="STRING" id="1194695.A0A5D3CDE2"/>
<dbReference type="PRINTS" id="PR00385">
    <property type="entry name" value="P450"/>
</dbReference>
<evidence type="ECO:0000256" key="10">
    <source>
        <dbReference type="SAM" id="SignalP"/>
    </source>
</evidence>
<evidence type="ECO:0000256" key="2">
    <source>
        <dbReference type="ARBA" id="ARBA00010617"/>
    </source>
</evidence>
<feature type="signal peptide" evidence="10">
    <location>
        <begin position="1"/>
        <end position="25"/>
    </location>
</feature>
<dbReference type="PANTHER" id="PTHR47944">
    <property type="entry name" value="CYTOCHROME P450 98A9"/>
    <property type="match status" value="1"/>
</dbReference>
<dbReference type="GO" id="GO:0016705">
    <property type="term" value="F:oxidoreductase activity, acting on paired donors, with incorporation or reduction of molecular oxygen"/>
    <property type="evidence" value="ECO:0007669"/>
    <property type="project" value="InterPro"/>
</dbReference>
<reference evidence="13 14" key="1">
    <citation type="submission" date="2019-08" db="EMBL/GenBank/DDBJ databases">
        <title>Draft genome sequences of two oriental melons (Cucumis melo L. var makuwa).</title>
        <authorList>
            <person name="Kwon S.-Y."/>
        </authorList>
    </citation>
    <scope>NUCLEOTIDE SEQUENCE [LARGE SCALE GENOMIC DNA]</scope>
    <source>
        <strain evidence="14">cv. Chang Bougi</strain>
        <strain evidence="13">cv. SW 3</strain>
        <tissue evidence="12">Leaf</tissue>
    </source>
</reference>
<dbReference type="InterPro" id="IPR001128">
    <property type="entry name" value="Cyt_P450"/>
</dbReference>
<comment type="similarity">
    <text evidence="2 9">Belongs to the cytochrome P450 family.</text>
</comment>
<dbReference type="Pfam" id="PF00067">
    <property type="entry name" value="p450"/>
    <property type="match status" value="1"/>
</dbReference>
<dbReference type="SUPFAM" id="SSF48264">
    <property type="entry name" value="Cytochrome P450"/>
    <property type="match status" value="1"/>
</dbReference>
<feature type="binding site" description="axial binding residue" evidence="8">
    <location>
        <position position="447"/>
    </location>
    <ligand>
        <name>heme</name>
        <dbReference type="ChEBI" id="CHEBI:30413"/>
    </ligand>
    <ligandPart>
        <name>Fe</name>
        <dbReference type="ChEBI" id="CHEBI:18248"/>
    </ligandPart>
</feature>
<dbReference type="InterPro" id="IPR002401">
    <property type="entry name" value="Cyt_P450_E_grp-I"/>
</dbReference>
<accession>A0A5D3CDE2</accession>
<organism evidence="12 14">
    <name type="scientific">Cucumis melo var. makuwa</name>
    <name type="common">Oriental melon</name>
    <dbReference type="NCBI Taxonomy" id="1194695"/>
    <lineage>
        <taxon>Eukaryota</taxon>
        <taxon>Viridiplantae</taxon>
        <taxon>Streptophyta</taxon>
        <taxon>Embryophyta</taxon>
        <taxon>Tracheophyta</taxon>
        <taxon>Spermatophyta</taxon>
        <taxon>Magnoliopsida</taxon>
        <taxon>eudicotyledons</taxon>
        <taxon>Gunneridae</taxon>
        <taxon>Pentapetalae</taxon>
        <taxon>rosids</taxon>
        <taxon>fabids</taxon>
        <taxon>Cucurbitales</taxon>
        <taxon>Cucurbitaceae</taxon>
        <taxon>Benincaseae</taxon>
        <taxon>Cucumis</taxon>
    </lineage>
</organism>
<dbReference type="AlphaFoldDB" id="A0A5D3CDE2"/>
<dbReference type="GO" id="GO:0005506">
    <property type="term" value="F:iron ion binding"/>
    <property type="evidence" value="ECO:0007669"/>
    <property type="project" value="InterPro"/>
</dbReference>
<evidence type="ECO:0000313" key="13">
    <source>
        <dbReference type="Proteomes" id="UP000321393"/>
    </source>
</evidence>
<keyword evidence="3 8" id="KW-0349">Heme</keyword>
<name>A0A5D3CDE2_CUCMM</name>
<dbReference type="GO" id="GO:0020037">
    <property type="term" value="F:heme binding"/>
    <property type="evidence" value="ECO:0007669"/>
    <property type="project" value="InterPro"/>
</dbReference>
<evidence type="ECO:0000256" key="3">
    <source>
        <dbReference type="ARBA" id="ARBA00022617"/>
    </source>
</evidence>
<evidence type="ECO:0000256" key="5">
    <source>
        <dbReference type="ARBA" id="ARBA00023002"/>
    </source>
</evidence>
<keyword evidence="6 8" id="KW-0408">Iron</keyword>
<comment type="cofactor">
    <cofactor evidence="1 8">
        <name>heme</name>
        <dbReference type="ChEBI" id="CHEBI:30413"/>
    </cofactor>
</comment>
<sequence>MASFSLIAFFLSGLIFFLTRKPIRNRPNLPPGPPGWPLVGNLFQVALSKKPFFEYIEDQRRIYGPIFTLKMGPTRMVVVSDSNLVHEALIKKGVVFADRPRENPTRIIFSSNKFSVNAAVYGPIWRSLRRNMVENMLSSGKVKEFRDVREKAMEKFVKRLRHEAEDNNGVVSVLKNVRFAVFWIMLTMCFGIEMEDETVVKMDEILKSVLITLDPRIDDYFPILTPFFSRERNRATLVRKKQVEFVVELINRRRRALENPASDGDATPFSYLDTLFDFRIDGRSGGGNSSATEEELVTLCSEFLNGGTDTTATVIEWGMAELIANEEIQRKIVEEIKETVGERKVEEEDVEKMVYLQSVVKEVLRKHPPTFFALTHSVTEATKLAGYDIPKDTNVEFFLPAIGRDPKLWKNPDKFEPERFYSGMEEADITGVSGVRMMPFGVGRRICPGLGMATVHIHLMLARMLQEFEWTAYPPSSSVDFSWKMEFTVVMKHPLTAVVEPRV</sequence>
<dbReference type="Gene3D" id="1.10.630.10">
    <property type="entry name" value="Cytochrome P450"/>
    <property type="match status" value="1"/>
</dbReference>
<dbReference type="InterPro" id="IPR036396">
    <property type="entry name" value="Cyt_P450_sf"/>
</dbReference>
<evidence type="ECO:0000256" key="7">
    <source>
        <dbReference type="ARBA" id="ARBA00023033"/>
    </source>
</evidence>
<dbReference type="EMBL" id="SSTE01020484">
    <property type="protein sequence ID" value="KAA0034667.1"/>
    <property type="molecule type" value="Genomic_DNA"/>
</dbReference>
<gene>
    <name evidence="12" type="ORF">E5676_scaffold475G002110</name>
    <name evidence="11" type="ORF">E6C27_scaffold65G006860</name>
</gene>
<keyword evidence="7 9" id="KW-0503">Monooxygenase</keyword>
<evidence type="ECO:0000313" key="14">
    <source>
        <dbReference type="Proteomes" id="UP000321947"/>
    </source>
</evidence>
<dbReference type="GO" id="GO:0004497">
    <property type="term" value="F:monooxygenase activity"/>
    <property type="evidence" value="ECO:0007669"/>
    <property type="project" value="UniProtKB-KW"/>
</dbReference>
<dbReference type="EMBL" id="SSTD01011999">
    <property type="protein sequence ID" value="TYK09218.1"/>
    <property type="molecule type" value="Genomic_DNA"/>
</dbReference>
<dbReference type="OrthoDB" id="1470350at2759"/>
<evidence type="ECO:0000256" key="6">
    <source>
        <dbReference type="ARBA" id="ARBA00023004"/>
    </source>
</evidence>
<keyword evidence="5 9" id="KW-0560">Oxidoreductase</keyword>
<dbReference type="Proteomes" id="UP000321393">
    <property type="component" value="Unassembled WGS sequence"/>
</dbReference>
<feature type="chain" id="PRO_5042723093" evidence="10">
    <location>
        <begin position="26"/>
        <end position="503"/>
    </location>
</feature>
<evidence type="ECO:0000256" key="4">
    <source>
        <dbReference type="ARBA" id="ARBA00022723"/>
    </source>
</evidence>
<protein>
    <submittedName>
        <fullName evidence="12">Cytochrome P450 77A3-like</fullName>
    </submittedName>
</protein>
<dbReference type="InterPro" id="IPR017972">
    <property type="entry name" value="Cyt_P450_CS"/>
</dbReference>
<dbReference type="PANTHER" id="PTHR47944:SF19">
    <property type="entry name" value="CYTOCHROME P450 77A4"/>
    <property type="match status" value="1"/>
</dbReference>
<dbReference type="CDD" id="cd11075">
    <property type="entry name" value="CYP77_89"/>
    <property type="match status" value="1"/>
</dbReference>
<dbReference type="PRINTS" id="PR00463">
    <property type="entry name" value="EP450I"/>
</dbReference>
<keyword evidence="10" id="KW-0732">Signal</keyword>
<keyword evidence="4 8" id="KW-0479">Metal-binding</keyword>
<dbReference type="PROSITE" id="PS00086">
    <property type="entry name" value="CYTOCHROME_P450"/>
    <property type="match status" value="1"/>
</dbReference>
<evidence type="ECO:0000256" key="9">
    <source>
        <dbReference type="RuleBase" id="RU000461"/>
    </source>
</evidence>